<proteinExistence type="predicted"/>
<evidence type="ECO:0000313" key="1">
    <source>
        <dbReference type="EMBL" id="CAD7407389.1"/>
    </source>
</evidence>
<organism evidence="1">
    <name type="scientific">Timema poppense</name>
    <name type="common">Walking stick</name>
    <dbReference type="NCBI Taxonomy" id="170557"/>
    <lineage>
        <taxon>Eukaryota</taxon>
        <taxon>Metazoa</taxon>
        <taxon>Ecdysozoa</taxon>
        <taxon>Arthropoda</taxon>
        <taxon>Hexapoda</taxon>
        <taxon>Insecta</taxon>
        <taxon>Pterygota</taxon>
        <taxon>Neoptera</taxon>
        <taxon>Polyneoptera</taxon>
        <taxon>Phasmatodea</taxon>
        <taxon>Timematodea</taxon>
        <taxon>Timematoidea</taxon>
        <taxon>Timematidae</taxon>
        <taxon>Timema</taxon>
    </lineage>
</organism>
<name>A0A7R9H330_TIMPO</name>
<protein>
    <submittedName>
        <fullName evidence="1">Uncharacterized protein</fullName>
    </submittedName>
</protein>
<sequence>MLYSCSEKAKAFYSGCIPYLEKLTASLQQLKLFEWVRLHEQVTWEKVLASYEAFKDTIGSTVDEDDYWDTNGINGSLGGYPEIPQWFDAQPTTIPLPASSKGGGAHYSPYRGSFHICTASATGRSRRHLIIEVVKAMPPAVNSSTPPHLPVHLFKTTTTVGRNGQRALFKESIERFGYNE</sequence>
<reference evidence="1" key="1">
    <citation type="submission" date="2020-11" db="EMBL/GenBank/DDBJ databases">
        <authorList>
            <person name="Tran Van P."/>
        </authorList>
    </citation>
    <scope>NUCLEOTIDE SEQUENCE</scope>
</reference>
<accession>A0A7R9H330</accession>
<dbReference type="AlphaFoldDB" id="A0A7R9H330"/>
<dbReference type="EMBL" id="OD003250">
    <property type="protein sequence ID" value="CAD7407389.1"/>
    <property type="molecule type" value="Genomic_DNA"/>
</dbReference>
<gene>
    <name evidence="1" type="ORF">TPSB3V08_LOCUS5860</name>
</gene>